<dbReference type="Proteomes" id="UP001366166">
    <property type="component" value="Chromosome"/>
</dbReference>
<dbReference type="Pfam" id="PF01565">
    <property type="entry name" value="FAD_binding_4"/>
    <property type="match status" value="1"/>
</dbReference>
<dbReference type="RefSeq" id="WP_338605529.1">
    <property type="nucleotide sequence ID" value="NZ_AP028679.1"/>
</dbReference>
<dbReference type="SUPFAM" id="SSF56176">
    <property type="entry name" value="FAD-binding/transporter-associated domain-like"/>
    <property type="match status" value="1"/>
</dbReference>
<gene>
    <name evidence="5" type="ORF">FAK_08490</name>
</gene>
<dbReference type="InterPro" id="IPR016170">
    <property type="entry name" value="Cytok_DH_C_sf"/>
</dbReference>
<dbReference type="Gene3D" id="3.30.465.10">
    <property type="match status" value="1"/>
</dbReference>
<evidence type="ECO:0000259" key="4">
    <source>
        <dbReference type="PROSITE" id="PS51387"/>
    </source>
</evidence>
<dbReference type="InterPro" id="IPR016169">
    <property type="entry name" value="FAD-bd_PCMH_sub2"/>
</dbReference>
<dbReference type="AlphaFoldDB" id="A0AAU9EVK7"/>
<dbReference type="InterPro" id="IPR016164">
    <property type="entry name" value="FAD-linked_Oxase-like_C"/>
</dbReference>
<dbReference type="SUPFAM" id="SSF55103">
    <property type="entry name" value="FAD-linked oxidases, C-terminal domain"/>
    <property type="match status" value="1"/>
</dbReference>
<dbReference type="GO" id="GO:0071949">
    <property type="term" value="F:FAD binding"/>
    <property type="evidence" value="ECO:0007669"/>
    <property type="project" value="InterPro"/>
</dbReference>
<dbReference type="EMBL" id="AP028679">
    <property type="protein sequence ID" value="BEQ13783.1"/>
    <property type="molecule type" value="Genomic_DNA"/>
</dbReference>
<keyword evidence="6" id="KW-1185">Reference proteome</keyword>
<dbReference type="Gene3D" id="3.40.462.10">
    <property type="entry name" value="FAD-linked oxidases, C-terminal domain"/>
    <property type="match status" value="1"/>
</dbReference>
<organism evidence="5 6">
    <name type="scientific">Desulfoferula mesophila</name>
    <dbReference type="NCBI Taxonomy" id="3058419"/>
    <lineage>
        <taxon>Bacteria</taxon>
        <taxon>Pseudomonadati</taxon>
        <taxon>Thermodesulfobacteriota</taxon>
        <taxon>Desulfarculia</taxon>
        <taxon>Desulfarculales</taxon>
        <taxon>Desulfarculaceae</taxon>
        <taxon>Desulfoferula</taxon>
    </lineage>
</organism>
<dbReference type="InterPro" id="IPR016167">
    <property type="entry name" value="FAD-bd_PCMH_sub1"/>
</dbReference>
<keyword evidence="2" id="KW-0285">Flavoprotein</keyword>
<dbReference type="InterPro" id="IPR016166">
    <property type="entry name" value="FAD-bd_PCMH"/>
</dbReference>
<evidence type="ECO:0000313" key="6">
    <source>
        <dbReference type="Proteomes" id="UP001366166"/>
    </source>
</evidence>
<evidence type="ECO:0000256" key="3">
    <source>
        <dbReference type="ARBA" id="ARBA00022827"/>
    </source>
</evidence>
<dbReference type="Gene3D" id="3.30.43.10">
    <property type="entry name" value="Uridine Diphospho-n-acetylenolpyruvylglucosamine Reductase, domain 2"/>
    <property type="match status" value="1"/>
</dbReference>
<dbReference type="KEGG" id="dmp:FAK_08490"/>
<evidence type="ECO:0000256" key="1">
    <source>
        <dbReference type="ARBA" id="ARBA00008000"/>
    </source>
</evidence>
<comment type="similarity">
    <text evidence="1">Belongs to the FAD-binding oxidoreductase/transferase type 4 family.</text>
</comment>
<dbReference type="GO" id="GO:1903457">
    <property type="term" value="P:lactate catabolic process"/>
    <property type="evidence" value="ECO:0007669"/>
    <property type="project" value="TreeGrafter"/>
</dbReference>
<proteinExistence type="inferred from homology"/>
<protein>
    <recommendedName>
        <fullName evidence="4">FAD-binding PCMH-type domain-containing protein</fullName>
    </recommendedName>
</protein>
<sequence length="487" mass="54514">MQIKAKLAEIVGKEHVDTTRKALLPYAKDHSLLECNGLADAVVWPDTAEQVQKIVQLANEIKMPVIPASSRQHFHGSTLPKMGGIIVDLKRMNRILDFDVPDRLVRIEPGVTWGQLQPELMKIGHRMVMPLMPLADSSVVASLLEREVPTNPRYEYGEPMTSNEVIWGSGMRFRTGSASVPGFPDKADSKGGNPEGPGTNWYRFFQGAEGTMGVVTWSIVKFEYLPEIDKTYFITFDDIGAAVEPLYQMQRRMIGNECLLINNQVGALIFGDGSDKTYQALKRQLPPWFIVLVLSGPPRSPEAKLAYEKKALDEVCANQPGVVRVDESLAGAVGLERKLPDMLRNPWPAERTWWKHQLKGECEDLLFIAKMEQAAAFTELVTETAGAHGYDVRQMGVYLQPIEQGRACHLEYQFYYDPDDADEKAMVKALYMDAAAKLLAQGAFFSRPYGLLSPMVFEKARGYTNTITRVKEVLDPNYVMCPGNVCF</sequence>
<dbReference type="InterPro" id="IPR036318">
    <property type="entry name" value="FAD-bd_PCMH-like_sf"/>
</dbReference>
<evidence type="ECO:0000313" key="5">
    <source>
        <dbReference type="EMBL" id="BEQ13783.1"/>
    </source>
</evidence>
<accession>A0AAU9EVK7</accession>
<dbReference type="PROSITE" id="PS51387">
    <property type="entry name" value="FAD_PCMH"/>
    <property type="match status" value="1"/>
</dbReference>
<dbReference type="PANTHER" id="PTHR11748">
    <property type="entry name" value="D-LACTATE DEHYDROGENASE"/>
    <property type="match status" value="1"/>
</dbReference>
<feature type="domain" description="FAD-binding PCMH-type" evidence="4">
    <location>
        <begin position="35"/>
        <end position="225"/>
    </location>
</feature>
<dbReference type="GO" id="GO:0008720">
    <property type="term" value="F:D-lactate dehydrogenase (NAD+) activity"/>
    <property type="evidence" value="ECO:0007669"/>
    <property type="project" value="TreeGrafter"/>
</dbReference>
<keyword evidence="3" id="KW-0274">FAD</keyword>
<evidence type="ECO:0000256" key="2">
    <source>
        <dbReference type="ARBA" id="ARBA00022630"/>
    </source>
</evidence>
<name>A0AAU9EVK7_9BACT</name>
<dbReference type="PANTHER" id="PTHR11748:SF111">
    <property type="entry name" value="D-LACTATE DEHYDROGENASE, MITOCHONDRIAL-RELATED"/>
    <property type="match status" value="1"/>
</dbReference>
<dbReference type="GO" id="GO:0004458">
    <property type="term" value="F:D-lactate dehydrogenase (cytochrome) activity"/>
    <property type="evidence" value="ECO:0007669"/>
    <property type="project" value="TreeGrafter"/>
</dbReference>
<reference evidence="6" key="1">
    <citation type="journal article" date="2023" name="Arch. Microbiol.">
        <title>Desulfoferula mesophilus gen. nov. sp. nov., a mesophilic sulfate-reducing bacterium isolated from a brackish lake sediment.</title>
        <authorList>
            <person name="Watanabe T."/>
            <person name="Yabe T."/>
            <person name="Tsuji J.M."/>
            <person name="Fukui M."/>
        </authorList>
    </citation>
    <scope>NUCLEOTIDE SEQUENCE [LARGE SCALE GENOMIC DNA]</scope>
    <source>
        <strain evidence="6">12FAK</strain>
    </source>
</reference>
<dbReference type="InterPro" id="IPR006094">
    <property type="entry name" value="Oxid_FAD_bind_N"/>
</dbReference>